<evidence type="ECO:0000313" key="1">
    <source>
        <dbReference type="EMBL" id="PWZ37841.1"/>
    </source>
</evidence>
<dbReference type="EMBL" id="NCVQ01000003">
    <property type="protein sequence ID" value="PWZ37841.1"/>
    <property type="molecule type" value="Genomic_DNA"/>
</dbReference>
<dbReference type="PANTHER" id="PTHR12616">
    <property type="entry name" value="VACUOLAR PROTEIN SORTING VPS41"/>
    <property type="match status" value="1"/>
</dbReference>
<accession>A0A3L6FTL2</accession>
<dbReference type="Proteomes" id="UP000251960">
    <property type="component" value="Chromosome 2"/>
</dbReference>
<dbReference type="AlphaFoldDB" id="A0A3L6FTL2"/>
<dbReference type="PANTHER" id="PTHR12616:SF1">
    <property type="entry name" value="VACUOLAR PROTEIN SORTING-ASSOCIATED PROTEIN 41 HOMOLOG"/>
    <property type="match status" value="1"/>
</dbReference>
<protein>
    <submittedName>
        <fullName evidence="1">Vacuolar protein sorting-associated protein 41</fullName>
    </submittedName>
</protein>
<comment type="caution">
    <text evidence="1">The sequence shown here is derived from an EMBL/GenBank/DDBJ whole genome shotgun (WGS) entry which is preliminary data.</text>
</comment>
<proteinExistence type="predicted"/>
<dbReference type="ExpressionAtlas" id="A0A3L6FTL2">
    <property type="expression patterns" value="baseline and differential"/>
</dbReference>
<sequence length="92" mass="10834">MEQHDDELWEELIRQCLQKLEMVRNLLEHTVGNLDPLYIVNLVPDGLKLTWLRNRLVKIMAGYRIETSLRNGCIDILKIVKRLEASSTFDRV</sequence>
<name>A0A3L6FTL2_MAIZE</name>
<dbReference type="Pfam" id="PF23556">
    <property type="entry name" value="TPR_Vps41"/>
    <property type="match status" value="1"/>
</dbReference>
<gene>
    <name evidence="1" type="primary">VPS41_9</name>
    <name evidence="1" type="ORF">Zm00014a_011055</name>
</gene>
<reference evidence="1" key="1">
    <citation type="journal article" date="2018" name="Nat. Genet.">
        <title>Extensive intraspecific gene order and gene structural variations between Mo17 and other maize genomes.</title>
        <authorList>
            <person name="Sun S."/>
            <person name="Zhou Y."/>
            <person name="Chen J."/>
            <person name="Shi J."/>
            <person name="Zhao H."/>
            <person name="Zhao H."/>
            <person name="Song W."/>
            <person name="Zhang M."/>
            <person name="Cui Y."/>
            <person name="Dong X."/>
            <person name="Liu H."/>
            <person name="Ma X."/>
            <person name="Jiao Y."/>
            <person name="Wang B."/>
            <person name="Wei X."/>
            <person name="Stein J.C."/>
            <person name="Glaubitz J.C."/>
            <person name="Lu F."/>
            <person name="Yu G."/>
            <person name="Liang C."/>
            <person name="Fengler K."/>
            <person name="Li B."/>
            <person name="Rafalski A."/>
            <person name="Schnable P.S."/>
            <person name="Ware D.H."/>
            <person name="Buckler E.S."/>
            <person name="Lai J."/>
        </authorList>
    </citation>
    <scope>NUCLEOTIDE SEQUENCE [LARGE SCALE GENOMIC DNA]</scope>
    <source>
        <tissue evidence="1">Seedling</tissue>
    </source>
</reference>
<dbReference type="GO" id="GO:0006623">
    <property type="term" value="P:protein targeting to vacuole"/>
    <property type="evidence" value="ECO:0007669"/>
    <property type="project" value="InterPro"/>
</dbReference>
<dbReference type="InterPro" id="IPR045111">
    <property type="entry name" value="Vps41/Vps8"/>
</dbReference>
<organism evidence="1">
    <name type="scientific">Zea mays</name>
    <name type="common">Maize</name>
    <dbReference type="NCBI Taxonomy" id="4577"/>
    <lineage>
        <taxon>Eukaryota</taxon>
        <taxon>Viridiplantae</taxon>
        <taxon>Streptophyta</taxon>
        <taxon>Embryophyta</taxon>
        <taxon>Tracheophyta</taxon>
        <taxon>Spermatophyta</taxon>
        <taxon>Magnoliopsida</taxon>
        <taxon>Liliopsida</taxon>
        <taxon>Poales</taxon>
        <taxon>Poaceae</taxon>
        <taxon>PACMAD clade</taxon>
        <taxon>Panicoideae</taxon>
        <taxon>Andropogonodae</taxon>
        <taxon>Andropogoneae</taxon>
        <taxon>Tripsacinae</taxon>
        <taxon>Zea</taxon>
    </lineage>
</organism>